<keyword evidence="2" id="KW-1003">Cell membrane</keyword>
<dbReference type="OrthoDB" id="9811701at2"/>
<keyword evidence="5 6" id="KW-0472">Membrane</keyword>
<evidence type="ECO:0000256" key="6">
    <source>
        <dbReference type="SAM" id="Phobius"/>
    </source>
</evidence>
<feature type="transmembrane region" description="Helical" evidence="6">
    <location>
        <begin position="34"/>
        <end position="54"/>
    </location>
</feature>
<feature type="transmembrane region" description="Helical" evidence="6">
    <location>
        <begin position="150"/>
        <end position="168"/>
    </location>
</feature>
<keyword evidence="4 6" id="KW-1133">Transmembrane helix</keyword>
<dbReference type="STRING" id="1385512.N784_10355"/>
<evidence type="ECO:0000256" key="2">
    <source>
        <dbReference type="ARBA" id="ARBA00022475"/>
    </source>
</evidence>
<evidence type="ECO:0008006" key="9">
    <source>
        <dbReference type="Google" id="ProtNLM"/>
    </source>
</evidence>
<dbReference type="eggNOG" id="COG1346">
    <property type="taxonomic scope" value="Bacteria"/>
</dbReference>
<proteinExistence type="predicted"/>
<dbReference type="EMBL" id="AVPG01000003">
    <property type="protein sequence ID" value="KGX88137.1"/>
    <property type="molecule type" value="Genomic_DNA"/>
</dbReference>
<evidence type="ECO:0000313" key="7">
    <source>
        <dbReference type="EMBL" id="KGX88137.1"/>
    </source>
</evidence>
<evidence type="ECO:0000313" key="8">
    <source>
        <dbReference type="Proteomes" id="UP000030401"/>
    </source>
</evidence>
<feature type="transmembrane region" description="Helical" evidence="6">
    <location>
        <begin position="60"/>
        <end position="80"/>
    </location>
</feature>
<feature type="transmembrane region" description="Helical" evidence="6">
    <location>
        <begin position="6"/>
        <end position="27"/>
    </location>
</feature>
<reference evidence="7 8" key="1">
    <citation type="submission" date="2013-08" db="EMBL/GenBank/DDBJ databases">
        <authorList>
            <person name="Huang J."/>
            <person name="Wang G."/>
        </authorList>
    </citation>
    <scope>NUCLEOTIDE SEQUENCE [LARGE SCALE GENOMIC DNA]</scope>
    <source>
        <strain evidence="7 8">JSM 072002</strain>
    </source>
</reference>
<evidence type="ECO:0000256" key="4">
    <source>
        <dbReference type="ARBA" id="ARBA00022989"/>
    </source>
</evidence>
<keyword evidence="8" id="KW-1185">Reference proteome</keyword>
<dbReference type="Pfam" id="PF04172">
    <property type="entry name" value="LrgB"/>
    <property type="match status" value="1"/>
</dbReference>
<accession>A0A0A5HWX7</accession>
<dbReference type="GO" id="GO:0005886">
    <property type="term" value="C:plasma membrane"/>
    <property type="evidence" value="ECO:0007669"/>
    <property type="project" value="UniProtKB-SubCell"/>
</dbReference>
<evidence type="ECO:0000256" key="1">
    <source>
        <dbReference type="ARBA" id="ARBA00004651"/>
    </source>
</evidence>
<dbReference type="AlphaFoldDB" id="A0A0A5HWX7"/>
<dbReference type="Proteomes" id="UP000030401">
    <property type="component" value="Unassembled WGS sequence"/>
</dbReference>
<comment type="subcellular location">
    <subcellularLocation>
        <location evidence="1">Cell membrane</location>
        <topology evidence="1">Multi-pass membrane protein</topology>
    </subcellularLocation>
</comment>
<comment type="caution">
    <text evidence="7">The sequence shown here is derived from an EMBL/GenBank/DDBJ whole genome shotgun (WGS) entry which is preliminary data.</text>
</comment>
<name>A0A0A5HWX7_9BACI</name>
<dbReference type="InterPro" id="IPR007300">
    <property type="entry name" value="CidB/LrgB"/>
</dbReference>
<dbReference type="PANTHER" id="PTHR30249:SF17">
    <property type="entry name" value="HOLIN-LIKE PROTEIN CIDB"/>
    <property type="match status" value="1"/>
</dbReference>
<keyword evidence="3 6" id="KW-0812">Transmembrane</keyword>
<feature type="transmembrane region" description="Helical" evidence="6">
    <location>
        <begin position="204"/>
        <end position="225"/>
    </location>
</feature>
<organism evidence="7 8">
    <name type="scientific">Pontibacillus litoralis JSM 072002</name>
    <dbReference type="NCBI Taxonomy" id="1385512"/>
    <lineage>
        <taxon>Bacteria</taxon>
        <taxon>Bacillati</taxon>
        <taxon>Bacillota</taxon>
        <taxon>Bacilli</taxon>
        <taxon>Bacillales</taxon>
        <taxon>Bacillaceae</taxon>
        <taxon>Pontibacillus</taxon>
    </lineage>
</organism>
<gene>
    <name evidence="7" type="ORF">N784_10355</name>
</gene>
<dbReference type="PANTHER" id="PTHR30249">
    <property type="entry name" value="PUTATIVE SEROTONIN TRANSPORTER"/>
    <property type="match status" value="1"/>
</dbReference>
<evidence type="ECO:0000256" key="3">
    <source>
        <dbReference type="ARBA" id="ARBA00022692"/>
    </source>
</evidence>
<protein>
    <recommendedName>
        <fullName evidence="9">LrgB</fullName>
    </recommendedName>
</protein>
<feature type="transmembrane region" description="Helical" evidence="6">
    <location>
        <begin position="89"/>
        <end position="115"/>
    </location>
</feature>
<sequence length="229" mass="24688">MNNFMIGIMGLILTLGVYFMASKMYFVLSNPFTLPILTSTIVIVVLLLVTHISYETYMVGGQWIDRLLGPAVVALGYPLYKQWPTLKKYLWNIISSVTVGAIIGVITGILLAKWFDLDDFIMYSMVPKNTTTPVAMSIAETIGGVPSMTAVFVMIAGIGGAVMGPIVMKWGRIQHYLGKGIGMGSASHAIGTARAMKNSEEEGTVSTVAMIVCAIVLSLIAPLSVKIFL</sequence>
<evidence type="ECO:0000256" key="5">
    <source>
        <dbReference type="ARBA" id="ARBA00023136"/>
    </source>
</evidence>